<dbReference type="GeneID" id="36283445"/>
<accession>A0A177AQ11</accession>
<keyword evidence="2" id="KW-1133">Transmembrane helix</keyword>
<organism evidence="4">
    <name type="scientific">Pseudogymnoascus destructans</name>
    <dbReference type="NCBI Taxonomy" id="655981"/>
    <lineage>
        <taxon>Eukaryota</taxon>
        <taxon>Fungi</taxon>
        <taxon>Dikarya</taxon>
        <taxon>Ascomycota</taxon>
        <taxon>Pezizomycotina</taxon>
        <taxon>Leotiomycetes</taxon>
        <taxon>Thelebolales</taxon>
        <taxon>Thelebolaceae</taxon>
        <taxon>Pseudogymnoascus</taxon>
    </lineage>
</organism>
<dbReference type="AlphaFoldDB" id="A0A177AQ11"/>
<dbReference type="RefSeq" id="XP_024328731.1">
    <property type="nucleotide sequence ID" value="XM_024464041.1"/>
</dbReference>
<gene>
    <name evidence="4" type="ORF">VC83_00347</name>
</gene>
<feature type="transmembrane region" description="Helical" evidence="2">
    <location>
        <begin position="12"/>
        <end position="33"/>
    </location>
</feature>
<dbReference type="Proteomes" id="UP000077154">
    <property type="component" value="Unassembled WGS sequence"/>
</dbReference>
<proteinExistence type="predicted"/>
<protein>
    <recommendedName>
        <fullName evidence="3">Retrotransposon Copia-like N-terminal domain-containing protein</fullName>
    </recommendedName>
</protein>
<dbReference type="InterPro" id="IPR029472">
    <property type="entry name" value="Copia-like_N"/>
</dbReference>
<keyword evidence="2" id="KW-0812">Transmembrane</keyword>
<keyword evidence="2" id="KW-0472">Membrane</keyword>
<evidence type="ECO:0000256" key="2">
    <source>
        <dbReference type="SAM" id="Phobius"/>
    </source>
</evidence>
<dbReference type="Pfam" id="PF14244">
    <property type="entry name" value="Retrotran_gag_3"/>
    <property type="match status" value="1"/>
</dbReference>
<sequence length="246" mass="27492">MHKLKPATNDFWIFALSPLVVVFSLEALMSGSMQDTGATIQKKKRGHISDLEEVSRSIREATVGAISESFEQNYRHKRQRVKKPVVVSSESSFSSSEEESENRLLPAGANTRSQTSRKLNAIITSGLIGARDNTQKTDAKSQELDHTISLELEPIATPPTSTSTMSNYYTPPATGNGTSFVPIQKDCMLNGDDNYKDWSKRMINALQIERLWDLVDGYETEPEKPDPNQSGRDLVVYLHPASLRFR</sequence>
<dbReference type="EMBL" id="KV441386">
    <property type="protein sequence ID" value="OAF63463.1"/>
    <property type="molecule type" value="Genomic_DNA"/>
</dbReference>
<feature type="domain" description="Retrotransposon Copia-like N-terminal" evidence="3">
    <location>
        <begin position="189"/>
        <end position="222"/>
    </location>
</feature>
<evidence type="ECO:0000256" key="1">
    <source>
        <dbReference type="SAM" id="MobiDB-lite"/>
    </source>
</evidence>
<reference evidence="4" key="1">
    <citation type="submission" date="2016-03" db="EMBL/GenBank/DDBJ databases">
        <title>Updated assembly of Pseudogymnoascus destructans, the fungus causing white-nose syndrome of bats.</title>
        <authorList>
            <person name="Palmer J.M."/>
            <person name="Drees K.P."/>
            <person name="Foster J.T."/>
            <person name="Lindner D.L."/>
        </authorList>
    </citation>
    <scope>NUCLEOTIDE SEQUENCE [LARGE SCALE GENOMIC DNA]</scope>
    <source>
        <strain evidence="4">20631-21</strain>
    </source>
</reference>
<evidence type="ECO:0000259" key="3">
    <source>
        <dbReference type="Pfam" id="PF14244"/>
    </source>
</evidence>
<feature type="region of interest" description="Disordered" evidence="1">
    <location>
        <begin position="77"/>
        <end position="112"/>
    </location>
</feature>
<evidence type="ECO:0000313" key="4">
    <source>
        <dbReference type="EMBL" id="OAF63463.1"/>
    </source>
</evidence>
<dbReference type="VEuPathDB" id="FungiDB:GMDG_03457"/>
<name>A0A177AQ11_9PEZI</name>